<evidence type="ECO:0000256" key="6">
    <source>
        <dbReference type="SAM" id="Phobius"/>
    </source>
</evidence>
<keyword evidence="2 6" id="KW-0812">Transmembrane</keyword>
<dbReference type="PRINTS" id="PR00252">
    <property type="entry name" value="NRIONCHANNEL"/>
</dbReference>
<comment type="subcellular location">
    <subcellularLocation>
        <location evidence="1">Membrane</location>
        <topology evidence="1">Multi-pass membrane protein</topology>
    </subcellularLocation>
</comment>
<evidence type="ECO:0000256" key="4">
    <source>
        <dbReference type="ARBA" id="ARBA00023136"/>
    </source>
</evidence>
<dbReference type="PANTHER" id="PTHR18945">
    <property type="entry name" value="NEUROTRANSMITTER GATED ION CHANNEL"/>
    <property type="match status" value="1"/>
</dbReference>
<dbReference type="GeneID" id="111132657"/>
<keyword evidence="7" id="KW-0732">Signal</keyword>
<dbReference type="GO" id="GO:0005230">
    <property type="term" value="F:extracellular ligand-gated monoatomic ion channel activity"/>
    <property type="evidence" value="ECO:0007669"/>
    <property type="project" value="InterPro"/>
</dbReference>
<feature type="signal peptide" evidence="7">
    <location>
        <begin position="1"/>
        <end position="22"/>
    </location>
</feature>
<dbReference type="CDD" id="cd19051">
    <property type="entry name" value="LGIC_TM_cation"/>
    <property type="match status" value="1"/>
</dbReference>
<dbReference type="Gene3D" id="2.70.170.10">
    <property type="entry name" value="Neurotransmitter-gated ion-channel ligand-binding domain"/>
    <property type="match status" value="1"/>
</dbReference>
<feature type="compositionally biased region" description="Basic and acidic residues" evidence="5">
    <location>
        <begin position="371"/>
        <end position="381"/>
    </location>
</feature>
<dbReference type="AlphaFoldDB" id="A0A8B8E7S5"/>
<evidence type="ECO:0000256" key="5">
    <source>
        <dbReference type="SAM" id="MobiDB-lite"/>
    </source>
</evidence>
<feature type="compositionally biased region" description="Polar residues" evidence="5">
    <location>
        <begin position="356"/>
        <end position="370"/>
    </location>
</feature>
<evidence type="ECO:0000256" key="2">
    <source>
        <dbReference type="ARBA" id="ARBA00022692"/>
    </source>
</evidence>
<feature type="chain" id="PRO_5034560829" evidence="7">
    <location>
        <begin position="23"/>
        <end position="414"/>
    </location>
</feature>
<evidence type="ECO:0000313" key="10">
    <source>
        <dbReference type="Proteomes" id="UP000694844"/>
    </source>
</evidence>
<dbReference type="OrthoDB" id="6156692at2759"/>
<evidence type="ECO:0000256" key="7">
    <source>
        <dbReference type="SAM" id="SignalP"/>
    </source>
</evidence>
<evidence type="ECO:0000259" key="9">
    <source>
        <dbReference type="Pfam" id="PF02932"/>
    </source>
</evidence>
<dbReference type="Pfam" id="PF02932">
    <property type="entry name" value="Neur_chan_memb"/>
    <property type="match status" value="1"/>
</dbReference>
<dbReference type="InterPro" id="IPR036719">
    <property type="entry name" value="Neuro-gated_channel_TM_sf"/>
</dbReference>
<feature type="transmembrane region" description="Helical" evidence="6">
    <location>
        <begin position="263"/>
        <end position="280"/>
    </location>
</feature>
<feature type="transmembrane region" description="Helical" evidence="6">
    <location>
        <begin position="295"/>
        <end position="316"/>
    </location>
</feature>
<evidence type="ECO:0000256" key="3">
    <source>
        <dbReference type="ARBA" id="ARBA00022989"/>
    </source>
</evidence>
<dbReference type="GO" id="GO:0004888">
    <property type="term" value="F:transmembrane signaling receptor activity"/>
    <property type="evidence" value="ECO:0007669"/>
    <property type="project" value="InterPro"/>
</dbReference>
<dbReference type="RefSeq" id="XP_022336190.1">
    <property type="nucleotide sequence ID" value="XM_022480482.1"/>
</dbReference>
<dbReference type="InterPro" id="IPR006201">
    <property type="entry name" value="Neur_channel"/>
</dbReference>
<dbReference type="Proteomes" id="UP000694844">
    <property type="component" value="Chromosome 5"/>
</dbReference>
<proteinExistence type="predicted"/>
<dbReference type="InterPro" id="IPR006029">
    <property type="entry name" value="Neurotrans-gated_channel_TM"/>
</dbReference>
<sequence length="414" mass="47030">MAQVRALIWLVIIISNLPGYFCENYSDVQTLIDDLLQGYSTYLVPKKNQQETIKVEMEFSLKALNKFDVVDGKLTVVAAITLKWRDDLIVWNPRPNKNISDLYLPLSRVWSPNLYLMNCAEEFLIYKGNPNTKEVEFSSQGNTRLFFMGILTTTCTSDATFYPNDLHHCQIYFSTLMSASKLRMELPSVDTLNFETNGEWILSNLTPGVEFMKSKNTDRVIISVTLQRRMLFHMITIVTPVVFLGLINVVVFKLPVDSGERMSFAMTVLLSFAVYMTLIADKMPQTSNTTPVFCIYLMVMLVSSTFITFVTTYSIICHHTKNNVIRPSFNQLSKLCSNDEKHLLGKPPPPPEVDSDNLSSSGISVTPRDSPSTKKEGPKHVDKTMKRIDKSSFLLFSLIYIVSTALLFWIILGR</sequence>
<protein>
    <submittedName>
        <fullName evidence="11">Neuronal acetylcholine receptor subunit alpha-7-like</fullName>
    </submittedName>
</protein>
<keyword evidence="3 6" id="KW-1133">Transmembrane helix</keyword>
<dbReference type="KEGG" id="cvn:111132657"/>
<accession>A0A8B8E7S5</accession>
<dbReference type="CDD" id="cd18989">
    <property type="entry name" value="LGIC_ECD_cation"/>
    <property type="match status" value="1"/>
</dbReference>
<dbReference type="Gene3D" id="1.20.58.390">
    <property type="entry name" value="Neurotransmitter-gated ion-channel transmembrane domain"/>
    <property type="match status" value="1"/>
</dbReference>
<dbReference type="SUPFAM" id="SSF63712">
    <property type="entry name" value="Nicotinic receptor ligand binding domain-like"/>
    <property type="match status" value="1"/>
</dbReference>
<evidence type="ECO:0000256" key="1">
    <source>
        <dbReference type="ARBA" id="ARBA00004141"/>
    </source>
</evidence>
<dbReference type="InterPro" id="IPR038050">
    <property type="entry name" value="Neuro_actylchol_rec"/>
</dbReference>
<keyword evidence="4 6" id="KW-0472">Membrane</keyword>
<keyword evidence="10" id="KW-1185">Reference proteome</keyword>
<organism evidence="10 11">
    <name type="scientific">Crassostrea virginica</name>
    <name type="common">Eastern oyster</name>
    <dbReference type="NCBI Taxonomy" id="6565"/>
    <lineage>
        <taxon>Eukaryota</taxon>
        <taxon>Metazoa</taxon>
        <taxon>Spiralia</taxon>
        <taxon>Lophotrochozoa</taxon>
        <taxon>Mollusca</taxon>
        <taxon>Bivalvia</taxon>
        <taxon>Autobranchia</taxon>
        <taxon>Pteriomorphia</taxon>
        <taxon>Ostreida</taxon>
        <taxon>Ostreoidea</taxon>
        <taxon>Ostreidae</taxon>
        <taxon>Crassostrea</taxon>
    </lineage>
</organism>
<feature type="transmembrane region" description="Helical" evidence="6">
    <location>
        <begin position="230"/>
        <end position="251"/>
    </location>
</feature>
<dbReference type="SUPFAM" id="SSF90112">
    <property type="entry name" value="Neurotransmitter-gated ion-channel transmembrane pore"/>
    <property type="match status" value="1"/>
</dbReference>
<feature type="region of interest" description="Disordered" evidence="5">
    <location>
        <begin position="343"/>
        <end position="381"/>
    </location>
</feature>
<dbReference type="InterPro" id="IPR006202">
    <property type="entry name" value="Neur_chan_lig-bd"/>
</dbReference>
<feature type="transmembrane region" description="Helical" evidence="6">
    <location>
        <begin position="393"/>
        <end position="412"/>
    </location>
</feature>
<name>A0A8B8E7S5_CRAVI</name>
<evidence type="ECO:0000313" key="11">
    <source>
        <dbReference type="RefSeq" id="XP_022336190.1"/>
    </source>
</evidence>
<dbReference type="GO" id="GO:0016020">
    <property type="term" value="C:membrane"/>
    <property type="evidence" value="ECO:0007669"/>
    <property type="project" value="UniProtKB-SubCell"/>
</dbReference>
<dbReference type="InterPro" id="IPR036734">
    <property type="entry name" value="Neur_chan_lig-bd_sf"/>
</dbReference>
<evidence type="ECO:0000259" key="8">
    <source>
        <dbReference type="Pfam" id="PF02931"/>
    </source>
</evidence>
<dbReference type="Pfam" id="PF02931">
    <property type="entry name" value="Neur_chan_LBD"/>
    <property type="match status" value="1"/>
</dbReference>
<feature type="domain" description="Neurotransmitter-gated ion-channel transmembrane" evidence="9">
    <location>
        <begin position="237"/>
        <end position="357"/>
    </location>
</feature>
<reference evidence="11" key="1">
    <citation type="submission" date="2025-08" db="UniProtKB">
        <authorList>
            <consortium name="RefSeq"/>
        </authorList>
    </citation>
    <scope>IDENTIFICATION</scope>
    <source>
        <tissue evidence="11">Whole sample</tissue>
    </source>
</reference>
<feature type="domain" description="Neurotransmitter-gated ion-channel ligand-binding" evidence="8">
    <location>
        <begin position="29"/>
        <end position="230"/>
    </location>
</feature>
<gene>
    <name evidence="11" type="primary">LOC111132657</name>
</gene>